<evidence type="ECO:0000256" key="1">
    <source>
        <dbReference type="SAM" id="MobiDB-lite"/>
    </source>
</evidence>
<reference evidence="2" key="1">
    <citation type="submission" date="2014-09" db="EMBL/GenBank/DDBJ databases">
        <authorList>
            <person name="Magalhaes I.L.F."/>
            <person name="Oliveira U."/>
            <person name="Santos F.R."/>
            <person name="Vidigal T.H.D.A."/>
            <person name="Brescovit A.D."/>
            <person name="Santos A.J."/>
        </authorList>
    </citation>
    <scope>NUCLEOTIDE SEQUENCE</scope>
    <source>
        <tissue evidence="2">Shoot tissue taken approximately 20 cm above the soil surface</tissue>
    </source>
</reference>
<proteinExistence type="predicted"/>
<accession>A0A0A9EA32</accession>
<dbReference type="EMBL" id="GBRH01201997">
    <property type="protein sequence ID" value="JAD95898.1"/>
    <property type="molecule type" value="Transcribed_RNA"/>
</dbReference>
<protein>
    <submittedName>
        <fullName evidence="2">Uncharacterized protein</fullName>
    </submittedName>
</protein>
<reference evidence="2" key="2">
    <citation type="journal article" date="2015" name="Data Brief">
        <title>Shoot transcriptome of the giant reed, Arundo donax.</title>
        <authorList>
            <person name="Barrero R.A."/>
            <person name="Guerrero F.D."/>
            <person name="Moolhuijzen P."/>
            <person name="Goolsby J.A."/>
            <person name="Tidwell J."/>
            <person name="Bellgard S.E."/>
            <person name="Bellgard M.I."/>
        </authorList>
    </citation>
    <scope>NUCLEOTIDE SEQUENCE</scope>
    <source>
        <tissue evidence="2">Shoot tissue taken approximately 20 cm above the soil surface</tissue>
    </source>
</reference>
<name>A0A0A9EA32_ARUDO</name>
<sequence>MGAKGWRPEVTAGRRNGTGPSSASASASG</sequence>
<feature type="region of interest" description="Disordered" evidence="1">
    <location>
        <begin position="1"/>
        <end position="29"/>
    </location>
</feature>
<organism evidence="2">
    <name type="scientific">Arundo donax</name>
    <name type="common">Giant reed</name>
    <name type="synonym">Donax arundinaceus</name>
    <dbReference type="NCBI Taxonomy" id="35708"/>
    <lineage>
        <taxon>Eukaryota</taxon>
        <taxon>Viridiplantae</taxon>
        <taxon>Streptophyta</taxon>
        <taxon>Embryophyta</taxon>
        <taxon>Tracheophyta</taxon>
        <taxon>Spermatophyta</taxon>
        <taxon>Magnoliopsida</taxon>
        <taxon>Liliopsida</taxon>
        <taxon>Poales</taxon>
        <taxon>Poaceae</taxon>
        <taxon>PACMAD clade</taxon>
        <taxon>Arundinoideae</taxon>
        <taxon>Arundineae</taxon>
        <taxon>Arundo</taxon>
    </lineage>
</organism>
<evidence type="ECO:0000313" key="2">
    <source>
        <dbReference type="EMBL" id="JAD95898.1"/>
    </source>
</evidence>
<dbReference type="AlphaFoldDB" id="A0A0A9EA32"/>